<dbReference type="Proteomes" id="UP000184388">
    <property type="component" value="Unassembled WGS sequence"/>
</dbReference>
<evidence type="ECO:0000313" key="1">
    <source>
        <dbReference type="EMBL" id="SHM44044.1"/>
    </source>
</evidence>
<dbReference type="RefSeq" id="WP_073446015.1">
    <property type="nucleotide sequence ID" value="NZ_FRBK01000011.1"/>
</dbReference>
<proteinExistence type="predicted"/>
<name>A0A9X8MZM2_9ACTN</name>
<dbReference type="AlphaFoldDB" id="A0A9X8MZM2"/>
<dbReference type="EMBL" id="FRBK01000011">
    <property type="protein sequence ID" value="SHM44044.1"/>
    <property type="molecule type" value="Genomic_DNA"/>
</dbReference>
<accession>A0A9X8MZM2</accession>
<gene>
    <name evidence="1" type="ORF">SAMN05216268_11122</name>
</gene>
<reference evidence="2" key="1">
    <citation type="submission" date="2016-11" db="EMBL/GenBank/DDBJ databases">
        <authorList>
            <person name="Jaros S."/>
            <person name="Januszkiewicz K."/>
            <person name="Wedrychowicz H."/>
        </authorList>
    </citation>
    <scope>NUCLEOTIDE SEQUENCE [LARGE SCALE GENOMIC DNA]</scope>
    <source>
        <strain evidence="2">CGMCC 4.3555</strain>
    </source>
</reference>
<protein>
    <submittedName>
        <fullName evidence="1">Uncharacterized protein</fullName>
    </submittedName>
</protein>
<sequence length="315" mass="35577">MSSQITSEFAKVKADLDAVFAAIAQDMEAFEAEFNSRELRTVWCEELAWLTVHMIEKIRGHMRDLAAIAERCPTEEGAPVPSDAVELERVILGPLARGLISTMLLRLNSVLSLPCLVRPYEAQTAALIARNAAIEGDSDTVDAFSKNVFGLKRPARWREAVEMALLGDWVALLGTGTATKPHIHDLLRRHADLQHEYLSPVWERRIKGQRTTLLGRPVDETRTIADLLVDYRTPEQHLLSEERDVQVSTVLKHLSADEQTLALAWAERGDPWPAVANELSHERKFGEKVRRKLRRLGDRHAKRAAEAECTTRRMR</sequence>
<organism evidence="1 2">
    <name type="scientific">Streptomyces yunnanensis</name>
    <dbReference type="NCBI Taxonomy" id="156453"/>
    <lineage>
        <taxon>Bacteria</taxon>
        <taxon>Bacillati</taxon>
        <taxon>Actinomycetota</taxon>
        <taxon>Actinomycetes</taxon>
        <taxon>Kitasatosporales</taxon>
        <taxon>Streptomycetaceae</taxon>
        <taxon>Streptomyces</taxon>
    </lineage>
</organism>
<evidence type="ECO:0000313" key="2">
    <source>
        <dbReference type="Proteomes" id="UP000184388"/>
    </source>
</evidence>
<comment type="caution">
    <text evidence="1">The sequence shown here is derived from an EMBL/GenBank/DDBJ whole genome shotgun (WGS) entry which is preliminary data.</text>
</comment>